<dbReference type="InterPro" id="IPR011453">
    <property type="entry name" value="DUF1559"/>
</dbReference>
<dbReference type="Pfam" id="PF07963">
    <property type="entry name" value="N_methyl"/>
    <property type="match status" value="1"/>
</dbReference>
<name>A0A5C5WNR4_9PLAN</name>
<feature type="domain" description="DUF1559" evidence="1">
    <location>
        <begin position="35"/>
        <end position="347"/>
    </location>
</feature>
<organism evidence="2 3">
    <name type="scientific">Thalassoglobus neptunius</name>
    <dbReference type="NCBI Taxonomy" id="1938619"/>
    <lineage>
        <taxon>Bacteria</taxon>
        <taxon>Pseudomonadati</taxon>
        <taxon>Planctomycetota</taxon>
        <taxon>Planctomycetia</taxon>
        <taxon>Planctomycetales</taxon>
        <taxon>Planctomycetaceae</taxon>
        <taxon>Thalassoglobus</taxon>
    </lineage>
</organism>
<protein>
    <submittedName>
        <fullName evidence="2">Type II secretion system protein G</fullName>
    </submittedName>
</protein>
<keyword evidence="3" id="KW-1185">Reference proteome</keyword>
<accession>A0A5C5WNR4</accession>
<dbReference type="NCBIfam" id="TIGR04294">
    <property type="entry name" value="pre_pil_HX9DG"/>
    <property type="match status" value="1"/>
</dbReference>
<dbReference type="PANTHER" id="PTHR30093">
    <property type="entry name" value="GENERAL SECRETION PATHWAY PROTEIN G"/>
    <property type="match status" value="1"/>
</dbReference>
<gene>
    <name evidence="2" type="primary">xcpT_11</name>
    <name evidence="2" type="ORF">KOR42_33290</name>
</gene>
<dbReference type="Gene3D" id="3.30.700.10">
    <property type="entry name" value="Glycoprotein, Type 4 Pilin"/>
    <property type="match status" value="1"/>
</dbReference>
<dbReference type="AlphaFoldDB" id="A0A5C5WNR4"/>
<comment type="caution">
    <text evidence="2">The sequence shown here is derived from an EMBL/GenBank/DDBJ whole genome shotgun (WGS) entry which is preliminary data.</text>
</comment>
<dbReference type="PANTHER" id="PTHR30093:SF2">
    <property type="entry name" value="TYPE II SECRETION SYSTEM PROTEIN H"/>
    <property type="match status" value="1"/>
</dbReference>
<dbReference type="InterPro" id="IPR045584">
    <property type="entry name" value="Pilin-like"/>
</dbReference>
<dbReference type="EMBL" id="SIHI01000010">
    <property type="protein sequence ID" value="TWT51855.1"/>
    <property type="molecule type" value="Genomic_DNA"/>
</dbReference>
<dbReference type="NCBIfam" id="TIGR02532">
    <property type="entry name" value="IV_pilin_GFxxxE"/>
    <property type="match status" value="1"/>
</dbReference>
<dbReference type="SUPFAM" id="SSF54523">
    <property type="entry name" value="Pili subunits"/>
    <property type="match status" value="1"/>
</dbReference>
<dbReference type="Pfam" id="PF07596">
    <property type="entry name" value="SBP_bac_10"/>
    <property type="match status" value="1"/>
</dbReference>
<dbReference type="RefSeq" id="WP_197441236.1">
    <property type="nucleotide sequence ID" value="NZ_SIHI01000010.1"/>
</dbReference>
<reference evidence="2 3" key="1">
    <citation type="submission" date="2019-02" db="EMBL/GenBank/DDBJ databases">
        <title>Deep-cultivation of Planctomycetes and their phenomic and genomic characterization uncovers novel biology.</title>
        <authorList>
            <person name="Wiegand S."/>
            <person name="Jogler M."/>
            <person name="Boedeker C."/>
            <person name="Pinto D."/>
            <person name="Vollmers J."/>
            <person name="Rivas-Marin E."/>
            <person name="Kohn T."/>
            <person name="Peeters S.H."/>
            <person name="Heuer A."/>
            <person name="Rast P."/>
            <person name="Oberbeckmann S."/>
            <person name="Bunk B."/>
            <person name="Jeske O."/>
            <person name="Meyerdierks A."/>
            <person name="Storesund J.E."/>
            <person name="Kallscheuer N."/>
            <person name="Luecker S."/>
            <person name="Lage O.M."/>
            <person name="Pohl T."/>
            <person name="Merkel B.J."/>
            <person name="Hornburger P."/>
            <person name="Mueller R.-W."/>
            <person name="Bruemmer F."/>
            <person name="Labrenz M."/>
            <person name="Spormann A.M."/>
            <person name="Op Den Camp H."/>
            <person name="Overmann J."/>
            <person name="Amann R."/>
            <person name="Jetten M.S.M."/>
            <person name="Mascher T."/>
            <person name="Medema M.H."/>
            <person name="Devos D.P."/>
            <person name="Kaster A.-K."/>
            <person name="Ovreas L."/>
            <person name="Rohde M."/>
            <person name="Galperin M.Y."/>
            <person name="Jogler C."/>
        </authorList>
    </citation>
    <scope>NUCLEOTIDE SEQUENCE [LARGE SCALE GENOMIC DNA]</scope>
    <source>
        <strain evidence="2 3">KOR42</strain>
    </source>
</reference>
<dbReference type="Proteomes" id="UP000317243">
    <property type="component" value="Unassembled WGS sequence"/>
</dbReference>
<evidence type="ECO:0000259" key="1">
    <source>
        <dbReference type="Pfam" id="PF07596"/>
    </source>
</evidence>
<dbReference type="InterPro" id="IPR012902">
    <property type="entry name" value="N_methyl_site"/>
</dbReference>
<evidence type="ECO:0000313" key="2">
    <source>
        <dbReference type="EMBL" id="TWT51855.1"/>
    </source>
</evidence>
<sequence>MNTRRRRRSAFTLIELLVVIAIIAILIALLLPAVQQAREAARRTQCKNNLKQIGLALHNYHDTYGQFSLNYDGTLPIYNKVTGQEDQQIGRNQSAISWVTASLPYLDQAPLYQEMDSLGAFTSAPATWASGNGYGNPRVQELALTIIPALQCPSNPQSKTTESNETSFCYLNNGGYADGGGGGGTRYPGGRCDYVGNMGFVHSGWRDVGTGASHDARNGARWVSPEWVTTYDEDWDDYTDYRGCFWHRGAARIAQITDGTSNTVAVFENHHWRISKDRPSRFARNASWISPVNVLDTLNKKINSDNVYNFRGDNDNRGASMSSTHPGGAHALMADGAVRFLSENIDIGVAGHDGTTYREGVQLALSTASAGDLVGEF</sequence>
<evidence type="ECO:0000313" key="3">
    <source>
        <dbReference type="Proteomes" id="UP000317243"/>
    </source>
</evidence>
<proteinExistence type="predicted"/>
<dbReference type="InterPro" id="IPR027558">
    <property type="entry name" value="Pre_pil_HX9DG_C"/>
</dbReference>